<evidence type="ECO:0000313" key="2">
    <source>
        <dbReference type="EMBL" id="KIO17965.1"/>
    </source>
</evidence>
<dbReference type="EMBL" id="KN823327">
    <property type="protein sequence ID" value="KIO17965.1"/>
    <property type="molecule type" value="Genomic_DNA"/>
</dbReference>
<sequence>MATHYEVQVFTRVTTETDAECEIVIRAMEGEHESRTPISIRLSDTVSNVKRKYSELQGVGLNGREFVYNGMQLQDDRTLESYGLKAGENLTLIPRLAEYGFVIFARLADKRLPLMVLKSDTVYALKLKIQESEGISPKAQKIFLNGSALEDQRSLSEYSISRETEVTVEAKLKEKAPELKSFLRSHSGEFQIFVKNLAGKTVTLWVSPDDTVEVLKAKFEEKEDIPPQEQRLLIGGKQLEDGRHLRDYNIQKETTLHLVLRLRGGIRNY</sequence>
<dbReference type="AlphaFoldDB" id="A0A0C3PT71"/>
<dbReference type="InterPro" id="IPR019956">
    <property type="entry name" value="Ubiquitin_dom"/>
</dbReference>
<dbReference type="Proteomes" id="UP000054248">
    <property type="component" value="Unassembled WGS sequence"/>
</dbReference>
<dbReference type="PROSITE" id="PS50053">
    <property type="entry name" value="UBIQUITIN_2"/>
    <property type="match status" value="3"/>
</dbReference>
<dbReference type="STRING" id="1051891.A0A0C3PT71"/>
<reference evidence="3" key="2">
    <citation type="submission" date="2015-01" db="EMBL/GenBank/DDBJ databases">
        <title>Evolutionary Origins and Diversification of the Mycorrhizal Mutualists.</title>
        <authorList>
            <consortium name="DOE Joint Genome Institute"/>
            <consortium name="Mycorrhizal Genomics Consortium"/>
            <person name="Kohler A."/>
            <person name="Kuo A."/>
            <person name="Nagy L.G."/>
            <person name="Floudas D."/>
            <person name="Copeland A."/>
            <person name="Barry K.W."/>
            <person name="Cichocki N."/>
            <person name="Veneault-Fourrey C."/>
            <person name="LaButti K."/>
            <person name="Lindquist E.A."/>
            <person name="Lipzen A."/>
            <person name="Lundell T."/>
            <person name="Morin E."/>
            <person name="Murat C."/>
            <person name="Riley R."/>
            <person name="Ohm R."/>
            <person name="Sun H."/>
            <person name="Tunlid A."/>
            <person name="Henrissat B."/>
            <person name="Grigoriev I.V."/>
            <person name="Hibbett D.S."/>
            <person name="Martin F."/>
        </authorList>
    </citation>
    <scope>NUCLEOTIDE SEQUENCE [LARGE SCALE GENOMIC DNA]</scope>
    <source>
        <strain evidence="3">MUT 4182</strain>
    </source>
</reference>
<protein>
    <recommendedName>
        <fullName evidence="1">Ubiquitin-like domain-containing protein</fullName>
    </recommendedName>
</protein>
<evidence type="ECO:0000313" key="3">
    <source>
        <dbReference type="Proteomes" id="UP000054248"/>
    </source>
</evidence>
<keyword evidence="3" id="KW-1185">Reference proteome</keyword>
<dbReference type="SMART" id="SM00213">
    <property type="entry name" value="UBQ"/>
    <property type="match status" value="3"/>
</dbReference>
<feature type="domain" description="Ubiquitin-like" evidence="1">
    <location>
        <begin position="101"/>
        <end position="175"/>
    </location>
</feature>
<evidence type="ECO:0000259" key="1">
    <source>
        <dbReference type="PROSITE" id="PS50053"/>
    </source>
</evidence>
<dbReference type="PRINTS" id="PR00348">
    <property type="entry name" value="UBIQUITIN"/>
</dbReference>
<dbReference type="SUPFAM" id="SSF54236">
    <property type="entry name" value="Ubiquitin-like"/>
    <property type="match status" value="3"/>
</dbReference>
<name>A0A0C3PT71_9AGAM</name>
<dbReference type="InterPro" id="IPR050158">
    <property type="entry name" value="Ubiquitin_ubiquitin-like"/>
</dbReference>
<dbReference type="PANTHER" id="PTHR10666">
    <property type="entry name" value="UBIQUITIN"/>
    <property type="match status" value="1"/>
</dbReference>
<feature type="domain" description="Ubiquitin-like" evidence="1">
    <location>
        <begin position="190"/>
        <end position="265"/>
    </location>
</feature>
<dbReference type="HOGENOM" id="CLU_010412_0_0_1"/>
<proteinExistence type="predicted"/>
<feature type="domain" description="Ubiquitin-like" evidence="1">
    <location>
        <begin position="21"/>
        <end position="93"/>
    </location>
</feature>
<dbReference type="Gene3D" id="3.10.20.90">
    <property type="entry name" value="Phosphatidylinositol 3-kinase Catalytic Subunit, Chain A, domain 1"/>
    <property type="match status" value="3"/>
</dbReference>
<dbReference type="InterPro" id="IPR029071">
    <property type="entry name" value="Ubiquitin-like_domsf"/>
</dbReference>
<dbReference type="OrthoDB" id="428577at2759"/>
<dbReference type="CDD" id="cd17039">
    <property type="entry name" value="Ubl_ubiquitin_like"/>
    <property type="match status" value="1"/>
</dbReference>
<dbReference type="FunFam" id="3.10.20.90:FF:000160">
    <property type="entry name" value="Polyubiquitin-C"/>
    <property type="match status" value="1"/>
</dbReference>
<dbReference type="InterPro" id="IPR000626">
    <property type="entry name" value="Ubiquitin-like_dom"/>
</dbReference>
<organism evidence="2 3">
    <name type="scientific">Tulasnella calospora MUT 4182</name>
    <dbReference type="NCBI Taxonomy" id="1051891"/>
    <lineage>
        <taxon>Eukaryota</taxon>
        <taxon>Fungi</taxon>
        <taxon>Dikarya</taxon>
        <taxon>Basidiomycota</taxon>
        <taxon>Agaricomycotina</taxon>
        <taxon>Agaricomycetes</taxon>
        <taxon>Cantharellales</taxon>
        <taxon>Tulasnellaceae</taxon>
        <taxon>Tulasnella</taxon>
    </lineage>
</organism>
<reference evidence="2 3" key="1">
    <citation type="submission" date="2014-04" db="EMBL/GenBank/DDBJ databases">
        <authorList>
            <consortium name="DOE Joint Genome Institute"/>
            <person name="Kuo A."/>
            <person name="Girlanda M."/>
            <person name="Perotto S."/>
            <person name="Kohler A."/>
            <person name="Nagy L.G."/>
            <person name="Floudas D."/>
            <person name="Copeland A."/>
            <person name="Barry K.W."/>
            <person name="Cichocki N."/>
            <person name="Veneault-Fourrey C."/>
            <person name="LaButti K."/>
            <person name="Lindquist E.A."/>
            <person name="Lipzen A."/>
            <person name="Lundell T."/>
            <person name="Morin E."/>
            <person name="Murat C."/>
            <person name="Sun H."/>
            <person name="Tunlid A."/>
            <person name="Henrissat B."/>
            <person name="Grigoriev I.V."/>
            <person name="Hibbett D.S."/>
            <person name="Martin F."/>
            <person name="Nordberg H.P."/>
            <person name="Cantor M.N."/>
            <person name="Hua S.X."/>
        </authorList>
    </citation>
    <scope>NUCLEOTIDE SEQUENCE [LARGE SCALE GENOMIC DNA]</scope>
    <source>
        <strain evidence="2 3">MUT 4182</strain>
    </source>
</reference>
<accession>A0A0C3PT71</accession>
<dbReference type="Pfam" id="PF00240">
    <property type="entry name" value="ubiquitin"/>
    <property type="match status" value="3"/>
</dbReference>
<gene>
    <name evidence="2" type="ORF">M407DRAFT_32363</name>
</gene>